<feature type="signal peptide" evidence="2">
    <location>
        <begin position="1"/>
        <end position="29"/>
    </location>
</feature>
<keyword evidence="4" id="KW-1185">Reference proteome</keyword>
<dbReference type="Proteomes" id="UP001321766">
    <property type="component" value="Chromosome"/>
</dbReference>
<proteinExistence type="predicted"/>
<dbReference type="Gene3D" id="2.60.40.10">
    <property type="entry name" value="Immunoglobulins"/>
    <property type="match status" value="1"/>
</dbReference>
<evidence type="ECO:0000313" key="4">
    <source>
        <dbReference type="Proteomes" id="UP001321766"/>
    </source>
</evidence>
<feature type="region of interest" description="Disordered" evidence="1">
    <location>
        <begin position="774"/>
        <end position="796"/>
    </location>
</feature>
<sequence length="1218" mass="127663">MLVNSNLRRSILALTLVTSLLCAALVSLGQEPLKASAAVQESVPKLAHSAPVSPLTQWQPVSGFQAVFQDEQGQPSPLGKEHTYWTTDNLDSRVSGNISASMVGQLYPIFMKNTFEHNSGNSQPTSQSLSATMYLKPTKVTPSASNAFSSTYIFTSQAIGTFGGEARNPNGTLSLYTWSWAGGSTVGGLNCSAISNAKNGLYTPVVRFDDYPAGQDPHDTSNTGANIFWTCMPTPGGYDGAGGGRFGFPATGDTQATGGEMDQVTGLLYVNGTTSGNIINVGGNTVRQNDGGIAYSIWDPTNGSFSLSGPVQANDWEKGMTTPPQDQLSATIYNQEHQSAACRADAVFEAAKRSYDSKCTYSNGLQASPDMGLDASGNFYVYAGTTGTYTNAGTTELLKIAPNTTYSGQQKTITDGSPENPWRYSMLTKTSHGQTFAPSGYGAPPNYVVGMGIHNGNLLFTGYYPLSGTFTPADGSAFTSPTNATKYPVRVNPLNGVMNILTTSNNPAIATPYGSTTIQNPLADSGGNRDSASAQELIVVKGKVYEDAQAKADYSSFSEEGLMGMTMNLYDSAGTLIGATQTSADGSYSFILPSYGRYYVRLVQPRIHDTNAFQTWGSVVGGSGADPTGASNTPTVVCASGDITLPSSEQGKPCQGALPFPYVDPNPPLDANGDLQTGHVDPAWNGGNPQWGTYAKVDVGTYFENPQVNFAISTGSASWGDASGSTPASAGHPANVGPFRTTRQQAGPYFQNPYQLTNIFKKFSNLHLGKHLGTYADGRPDPGANSQEADPTIGLSHAQTDDGIQVLMPADQAQDVSSYCAPNPTYADTALVPLQDAALLSGYTYCLKAQVSGSLAGEDAAKAAPSLVLGWQSPSAPGRLGGWTSVQSQLAYAAYAGNQADGSGDPAETYSTLTVPALPTGKARPVQARFALMTNSMWANNGGDPAQLLSSTVPADNSTHAYDGPKPLSSAADREYFVQPGEVEDYQYQNVGLSMRIVAKMSQQESVGPLAQPVEVKYNTDASDEAPSTSSDSLKLDGSSTAFTLSPHLPKLDVTDPTSSLTFTTGLPKAKAGRQERASMMTVSKQHPVTCEGSYVGQSGAIHPYQLSLKALPNDSSVAQPADQTSADTSNVSYQVSTYFQPTVDLPAKSGLAVSCTVTYGLEGQVGELPATGAMPWGPVSALLLLAFGLTSGAVYTVRWAHERGGGESQGAESASGR</sequence>
<dbReference type="EMBL" id="AP026798">
    <property type="protein sequence ID" value="BDR53567.1"/>
    <property type="molecule type" value="Genomic_DNA"/>
</dbReference>
<accession>A0ABM8B9J9</accession>
<name>A0ABM8B9J9_9BIFI</name>
<keyword evidence="2" id="KW-0732">Signal</keyword>
<evidence type="ECO:0000256" key="2">
    <source>
        <dbReference type="SAM" id="SignalP"/>
    </source>
</evidence>
<organism evidence="3 4">
    <name type="scientific">Bombiscardovia nodaiensis</name>
    <dbReference type="NCBI Taxonomy" id="2932181"/>
    <lineage>
        <taxon>Bacteria</taxon>
        <taxon>Bacillati</taxon>
        <taxon>Actinomycetota</taxon>
        <taxon>Actinomycetes</taxon>
        <taxon>Bifidobacteriales</taxon>
        <taxon>Bifidobacteriaceae</taxon>
        <taxon>Bombiscardovia</taxon>
    </lineage>
</organism>
<evidence type="ECO:0000313" key="3">
    <source>
        <dbReference type="EMBL" id="BDR53567.1"/>
    </source>
</evidence>
<feature type="compositionally biased region" description="Polar residues" evidence="1">
    <location>
        <begin position="948"/>
        <end position="960"/>
    </location>
</feature>
<evidence type="ECO:0000256" key="1">
    <source>
        <dbReference type="SAM" id="MobiDB-lite"/>
    </source>
</evidence>
<reference evidence="3 4" key="1">
    <citation type="journal article" date="2023" name="Microbiol. Spectr.">
        <title>Symbiosis of Carpenter Bees with Uncharacterized Lactic Acid Bacteria Showing NAD Auxotrophy.</title>
        <authorList>
            <person name="Kawasaki S."/>
            <person name="Ozawa K."/>
            <person name="Mori T."/>
            <person name="Yamamoto A."/>
            <person name="Ito M."/>
            <person name="Ohkuma M."/>
            <person name="Sakamoto M."/>
            <person name="Matsutani M."/>
        </authorList>
    </citation>
    <scope>NUCLEOTIDE SEQUENCE [LARGE SCALE GENOMIC DNA]</scope>
    <source>
        <strain evidence="3 4">Kim37-2</strain>
    </source>
</reference>
<dbReference type="SUPFAM" id="SSF49478">
    <property type="entry name" value="Cna protein B-type domain"/>
    <property type="match status" value="1"/>
</dbReference>
<feature type="region of interest" description="Disordered" evidence="1">
    <location>
        <begin position="948"/>
        <end position="967"/>
    </location>
</feature>
<dbReference type="InterPro" id="IPR013783">
    <property type="entry name" value="Ig-like_fold"/>
</dbReference>
<protein>
    <submittedName>
        <fullName evidence="3">Uncharacterized protein</fullName>
    </submittedName>
</protein>
<gene>
    <name evidence="3" type="ORF">KIM372_14740</name>
</gene>
<feature type="chain" id="PRO_5045311688" evidence="2">
    <location>
        <begin position="30"/>
        <end position="1218"/>
    </location>
</feature>